<organism evidence="1">
    <name type="scientific">marine metagenome</name>
    <dbReference type="NCBI Taxonomy" id="408172"/>
    <lineage>
        <taxon>unclassified sequences</taxon>
        <taxon>metagenomes</taxon>
        <taxon>ecological metagenomes</taxon>
    </lineage>
</organism>
<gene>
    <name evidence="1" type="ORF">METZ01_LOCUS140564</name>
</gene>
<protein>
    <recommendedName>
        <fullName evidence="2">TNase-like domain-containing protein</fullName>
    </recommendedName>
</protein>
<evidence type="ECO:0000313" key="1">
    <source>
        <dbReference type="EMBL" id="SVA87710.1"/>
    </source>
</evidence>
<accession>A0A381ZER2</accession>
<proteinExistence type="predicted"/>
<dbReference type="Gene3D" id="2.40.50.90">
    <property type="match status" value="1"/>
</dbReference>
<reference evidence="1" key="1">
    <citation type="submission" date="2018-05" db="EMBL/GenBank/DDBJ databases">
        <authorList>
            <person name="Lanie J.A."/>
            <person name="Ng W.-L."/>
            <person name="Kazmierczak K.M."/>
            <person name="Andrzejewski T.M."/>
            <person name="Davidsen T.M."/>
            <person name="Wayne K.J."/>
            <person name="Tettelin H."/>
            <person name="Glass J.I."/>
            <person name="Rusch D."/>
            <person name="Podicherti R."/>
            <person name="Tsui H.-C.T."/>
            <person name="Winkler M.E."/>
        </authorList>
    </citation>
    <scope>NUCLEOTIDE SEQUENCE</scope>
</reference>
<dbReference type="InterPro" id="IPR035437">
    <property type="entry name" value="SNase_OB-fold_sf"/>
</dbReference>
<sequence length="47" mass="5734">MVEFGHAVAYVRYSKKYLSLQRKAKNEKRGIWSGKFDMPEDWRRKNK</sequence>
<dbReference type="SUPFAM" id="SSF50199">
    <property type="entry name" value="Staphylococcal nuclease"/>
    <property type="match status" value="1"/>
</dbReference>
<name>A0A381ZER2_9ZZZZ</name>
<evidence type="ECO:0008006" key="2">
    <source>
        <dbReference type="Google" id="ProtNLM"/>
    </source>
</evidence>
<dbReference type="AlphaFoldDB" id="A0A381ZER2"/>
<dbReference type="EMBL" id="UINC01021025">
    <property type="protein sequence ID" value="SVA87710.1"/>
    <property type="molecule type" value="Genomic_DNA"/>
</dbReference>